<feature type="domain" description="GGDEF" evidence="4">
    <location>
        <begin position="459"/>
        <end position="593"/>
    </location>
</feature>
<accession>A0A510UGK4</accession>
<feature type="domain" description="HAMP" evidence="3">
    <location>
        <begin position="372"/>
        <end position="425"/>
    </location>
</feature>
<feature type="domain" description="EAL" evidence="2">
    <location>
        <begin position="601"/>
        <end position="852"/>
    </location>
</feature>
<gene>
    <name evidence="5" type="ORF">AFI02nite_17220</name>
</gene>
<dbReference type="InterPro" id="IPR035919">
    <property type="entry name" value="EAL_sf"/>
</dbReference>
<feature type="transmembrane region" description="Helical" evidence="1">
    <location>
        <begin position="352"/>
        <end position="371"/>
    </location>
</feature>
<dbReference type="Pfam" id="PF00990">
    <property type="entry name" value="GGDEF"/>
    <property type="match status" value="1"/>
</dbReference>
<dbReference type="InterPro" id="IPR003660">
    <property type="entry name" value="HAMP_dom"/>
</dbReference>
<dbReference type="PANTHER" id="PTHR33121:SF70">
    <property type="entry name" value="SIGNALING PROTEIN YKOW"/>
    <property type="match status" value="1"/>
</dbReference>
<dbReference type="CDD" id="cd12913">
    <property type="entry name" value="PDC1_MCP_like"/>
    <property type="match status" value="1"/>
</dbReference>
<dbReference type="InterPro" id="IPR001633">
    <property type="entry name" value="EAL_dom"/>
</dbReference>
<dbReference type="InterPro" id="IPR043128">
    <property type="entry name" value="Rev_trsase/Diguanyl_cyclase"/>
</dbReference>
<keyword evidence="1" id="KW-0812">Transmembrane</keyword>
<dbReference type="PROSITE" id="PS50885">
    <property type="entry name" value="HAMP"/>
    <property type="match status" value="1"/>
</dbReference>
<proteinExistence type="predicted"/>
<evidence type="ECO:0000259" key="4">
    <source>
        <dbReference type="PROSITE" id="PS50887"/>
    </source>
</evidence>
<dbReference type="EMBL" id="BJTZ01000008">
    <property type="protein sequence ID" value="GEK13686.1"/>
    <property type="molecule type" value="Genomic_DNA"/>
</dbReference>
<dbReference type="Gene3D" id="6.10.340.10">
    <property type="match status" value="1"/>
</dbReference>
<dbReference type="Gene3D" id="3.30.70.270">
    <property type="match status" value="1"/>
</dbReference>
<dbReference type="Pfam" id="PF00563">
    <property type="entry name" value="EAL"/>
    <property type="match status" value="1"/>
</dbReference>
<evidence type="ECO:0000313" key="6">
    <source>
        <dbReference type="Proteomes" id="UP000321787"/>
    </source>
</evidence>
<evidence type="ECO:0000259" key="2">
    <source>
        <dbReference type="PROSITE" id="PS50883"/>
    </source>
</evidence>
<dbReference type="PANTHER" id="PTHR33121">
    <property type="entry name" value="CYCLIC DI-GMP PHOSPHODIESTERASE PDEF"/>
    <property type="match status" value="1"/>
</dbReference>
<protein>
    <submittedName>
        <fullName evidence="5">Sensor domain-containing phosphodiesterase</fullName>
    </submittedName>
</protein>
<dbReference type="CDD" id="cd01948">
    <property type="entry name" value="EAL"/>
    <property type="match status" value="1"/>
</dbReference>
<dbReference type="PROSITE" id="PS50887">
    <property type="entry name" value="GGDEF"/>
    <property type="match status" value="1"/>
</dbReference>
<sequence>MTEPTHKKQFSLRTAVMLPFIAVLLVTLSIVFYTQNNSYEKLVGDVSEKVLASYTQNTHADLNIFLNAPNFAVKSMVNQIQRYQMYHPNDTKQLQQFLKDSLEGIYTGLEQMDVLSFGGEKKEYIGFRREPNASLSMMLQDKRTNDDLIIYRGNEMSDDIRTVIANYDPRSRPWYKPAATTFKPSWSKIYANADEKKEITISTMHPVFYDEDFIGVFAADVKLDSFNKFLSQETKHTKGVIYLIDDQQRLIAHSSVGSVLSIGTQNSPVGSRLFAVESCDETIQQSATYIKNNQLINNKNNDAEVFSFYYKGERYFSQITPYIDGNNLNWYIVISISESDLLGHLQEEQRRGLFFGIVLAAIGLIVGVYLVTQVTKPIFTTANAARNIASGNWNNNVEAQGSIYETTLLMNAFNDMTNKLQSSFDAMRQQITFDSLTQVLSRQGLIEQCRIMLDKKEHYEQGLLVIGINNFRDINDSFGILEGDQLLKNISDRLQCSFAHDNIAIARVGGDEFALFFSKLDDVEQLKQYARDMEGCFMTPFRVASNNSLLSISTGLVYGDLSCDSMTLWLRNASIALGQAKKNNLNMSLYTPEMAEASLHKANMTAELSLAIKNKELVPFYQPIIDIKSGKTIGAEALIRWLSPQRGMVSPLDFIPLAEENGMIIPMGSQVLTQACLDTVERINQGLWPADFHMHVNLSVCQLTQNNFLDELKSVLHNTSMAPENLTLEITESRLVNHDNSTINTMQKIRDLGVQIAIDDFGTGYSSLAYIHKLPFDVLKVDRSFIKDLTAENIDSSIAAAVCNMTQGFDITLVAEGIETQEQAKLLASLNYHHAQGFLYSRPIPLEDWPTE</sequence>
<evidence type="ECO:0000256" key="1">
    <source>
        <dbReference type="SAM" id="Phobius"/>
    </source>
</evidence>
<dbReference type="Pfam" id="PF22673">
    <property type="entry name" value="MCP-like_PDC_1"/>
    <property type="match status" value="1"/>
</dbReference>
<dbReference type="GO" id="GO:0016020">
    <property type="term" value="C:membrane"/>
    <property type="evidence" value="ECO:0007669"/>
    <property type="project" value="InterPro"/>
</dbReference>
<dbReference type="InterPro" id="IPR050706">
    <property type="entry name" value="Cyclic-di-GMP_PDE-like"/>
</dbReference>
<dbReference type="InterPro" id="IPR029787">
    <property type="entry name" value="Nucleotide_cyclase"/>
</dbReference>
<dbReference type="PROSITE" id="PS50883">
    <property type="entry name" value="EAL"/>
    <property type="match status" value="1"/>
</dbReference>
<dbReference type="Gene3D" id="3.20.20.450">
    <property type="entry name" value="EAL domain"/>
    <property type="match status" value="1"/>
</dbReference>
<keyword evidence="1" id="KW-0472">Membrane</keyword>
<dbReference type="AlphaFoldDB" id="A0A510UGK4"/>
<dbReference type="CDD" id="cd01949">
    <property type="entry name" value="GGDEF"/>
    <property type="match status" value="1"/>
</dbReference>
<feature type="transmembrane region" description="Helical" evidence="1">
    <location>
        <begin position="12"/>
        <end position="33"/>
    </location>
</feature>
<dbReference type="NCBIfam" id="TIGR00254">
    <property type="entry name" value="GGDEF"/>
    <property type="match status" value="1"/>
</dbReference>
<dbReference type="SUPFAM" id="SSF158472">
    <property type="entry name" value="HAMP domain-like"/>
    <property type="match status" value="1"/>
</dbReference>
<name>A0A510UGK4_ALIFS</name>
<evidence type="ECO:0000259" key="3">
    <source>
        <dbReference type="PROSITE" id="PS50885"/>
    </source>
</evidence>
<dbReference type="Proteomes" id="UP000321787">
    <property type="component" value="Unassembled WGS sequence"/>
</dbReference>
<dbReference type="Gene3D" id="3.30.450.20">
    <property type="entry name" value="PAS domain"/>
    <property type="match status" value="1"/>
</dbReference>
<dbReference type="Pfam" id="PF00672">
    <property type="entry name" value="HAMP"/>
    <property type="match status" value="1"/>
</dbReference>
<dbReference type="SMART" id="SM00052">
    <property type="entry name" value="EAL"/>
    <property type="match status" value="1"/>
</dbReference>
<dbReference type="GO" id="GO:0007165">
    <property type="term" value="P:signal transduction"/>
    <property type="evidence" value="ECO:0007669"/>
    <property type="project" value="InterPro"/>
</dbReference>
<organism evidence="5 6">
    <name type="scientific">Aliivibrio fischeri</name>
    <name type="common">Vibrio fischeri</name>
    <dbReference type="NCBI Taxonomy" id="668"/>
    <lineage>
        <taxon>Bacteria</taxon>
        <taxon>Pseudomonadati</taxon>
        <taxon>Pseudomonadota</taxon>
        <taxon>Gammaproteobacteria</taxon>
        <taxon>Vibrionales</taxon>
        <taxon>Vibrionaceae</taxon>
        <taxon>Aliivibrio</taxon>
    </lineage>
</organism>
<dbReference type="CDD" id="cd06225">
    <property type="entry name" value="HAMP"/>
    <property type="match status" value="1"/>
</dbReference>
<keyword evidence="1" id="KW-1133">Transmembrane helix</keyword>
<reference evidence="5 6" key="1">
    <citation type="submission" date="2019-07" db="EMBL/GenBank/DDBJ databases">
        <title>Whole genome shotgun sequence of Aliivibrio fischeri NBRC 101058.</title>
        <authorList>
            <person name="Hosoyama A."/>
            <person name="Uohara A."/>
            <person name="Ohji S."/>
            <person name="Ichikawa N."/>
        </authorList>
    </citation>
    <scope>NUCLEOTIDE SEQUENCE [LARGE SCALE GENOMIC DNA]</scope>
    <source>
        <strain evidence="5 6">NBRC 101058</strain>
    </source>
</reference>
<dbReference type="SUPFAM" id="SSF141868">
    <property type="entry name" value="EAL domain-like"/>
    <property type="match status" value="1"/>
</dbReference>
<dbReference type="RefSeq" id="WP_146863729.1">
    <property type="nucleotide sequence ID" value="NZ_BJTZ01000008.1"/>
</dbReference>
<dbReference type="SMART" id="SM00267">
    <property type="entry name" value="GGDEF"/>
    <property type="match status" value="1"/>
</dbReference>
<dbReference type="SUPFAM" id="SSF55073">
    <property type="entry name" value="Nucleotide cyclase"/>
    <property type="match status" value="1"/>
</dbReference>
<evidence type="ECO:0000313" key="5">
    <source>
        <dbReference type="EMBL" id="GEK13686.1"/>
    </source>
</evidence>
<comment type="caution">
    <text evidence="5">The sequence shown here is derived from an EMBL/GenBank/DDBJ whole genome shotgun (WGS) entry which is preliminary data.</text>
</comment>
<dbReference type="GO" id="GO:0071111">
    <property type="term" value="F:cyclic-guanylate-specific phosphodiesterase activity"/>
    <property type="evidence" value="ECO:0007669"/>
    <property type="project" value="InterPro"/>
</dbReference>
<dbReference type="InterPro" id="IPR000160">
    <property type="entry name" value="GGDEF_dom"/>
</dbReference>